<feature type="transmembrane region" description="Helical" evidence="9">
    <location>
        <begin position="395"/>
        <end position="414"/>
    </location>
</feature>
<dbReference type="Pfam" id="PF03219">
    <property type="entry name" value="TLC"/>
    <property type="match status" value="1"/>
</dbReference>
<dbReference type="AlphaFoldDB" id="B8C5C7"/>
<keyword evidence="12" id="KW-1185">Reference proteome</keyword>
<keyword evidence="6 9" id="KW-0067">ATP-binding</keyword>
<evidence type="ECO:0000256" key="6">
    <source>
        <dbReference type="ARBA" id="ARBA00022840"/>
    </source>
</evidence>
<feature type="transmembrane region" description="Helical" evidence="9">
    <location>
        <begin position="485"/>
        <end position="504"/>
    </location>
</feature>
<organism evidence="11 12">
    <name type="scientific">Thalassiosira pseudonana</name>
    <name type="common">Marine diatom</name>
    <name type="synonym">Cyclotella nana</name>
    <dbReference type="NCBI Taxonomy" id="35128"/>
    <lineage>
        <taxon>Eukaryota</taxon>
        <taxon>Sar</taxon>
        <taxon>Stramenopiles</taxon>
        <taxon>Ochrophyta</taxon>
        <taxon>Bacillariophyta</taxon>
        <taxon>Coscinodiscophyceae</taxon>
        <taxon>Thalassiosirophycidae</taxon>
        <taxon>Thalassiosirales</taxon>
        <taxon>Thalassiosiraceae</taxon>
        <taxon>Thalassiosira</taxon>
    </lineage>
</organism>
<reference evidence="11 12" key="1">
    <citation type="journal article" date="2004" name="Science">
        <title>The genome of the diatom Thalassiosira pseudonana: ecology, evolution, and metabolism.</title>
        <authorList>
            <person name="Armbrust E.V."/>
            <person name="Berges J.A."/>
            <person name="Bowler C."/>
            <person name="Green B.R."/>
            <person name="Martinez D."/>
            <person name="Putnam N.H."/>
            <person name="Zhou S."/>
            <person name="Allen A.E."/>
            <person name="Apt K.E."/>
            <person name="Bechner M."/>
            <person name="Brzezinski M.A."/>
            <person name="Chaal B.K."/>
            <person name="Chiovitti A."/>
            <person name="Davis A.K."/>
            <person name="Demarest M.S."/>
            <person name="Detter J.C."/>
            <person name="Glavina T."/>
            <person name="Goodstein D."/>
            <person name="Hadi M.Z."/>
            <person name="Hellsten U."/>
            <person name="Hildebrand M."/>
            <person name="Jenkins B.D."/>
            <person name="Jurka J."/>
            <person name="Kapitonov V.V."/>
            <person name="Kroger N."/>
            <person name="Lau W.W."/>
            <person name="Lane T.W."/>
            <person name="Larimer F.W."/>
            <person name="Lippmeier J.C."/>
            <person name="Lucas S."/>
            <person name="Medina M."/>
            <person name="Montsant A."/>
            <person name="Obornik M."/>
            <person name="Parker M.S."/>
            <person name="Palenik B."/>
            <person name="Pazour G.J."/>
            <person name="Richardson P.M."/>
            <person name="Rynearson T.A."/>
            <person name="Saito M.A."/>
            <person name="Schwartz D.C."/>
            <person name="Thamatrakoln K."/>
            <person name="Valentin K."/>
            <person name="Vardi A."/>
            <person name="Wilkerson F.P."/>
            <person name="Rokhsar D.S."/>
        </authorList>
    </citation>
    <scope>NUCLEOTIDE SEQUENCE [LARGE SCALE GENOMIC DNA]</scope>
    <source>
        <strain evidence="11 12">CCMP1335</strain>
    </source>
</reference>
<feature type="compositionally biased region" description="Polar residues" evidence="10">
    <location>
        <begin position="17"/>
        <end position="28"/>
    </location>
</feature>
<evidence type="ECO:0000256" key="2">
    <source>
        <dbReference type="ARBA" id="ARBA00007127"/>
    </source>
</evidence>
<dbReference type="GO" id="GO:0016020">
    <property type="term" value="C:membrane"/>
    <property type="evidence" value="ECO:0007669"/>
    <property type="project" value="UniProtKB-SubCell"/>
</dbReference>
<dbReference type="Proteomes" id="UP000001449">
    <property type="component" value="Chromosome 6"/>
</dbReference>
<keyword evidence="8 9" id="KW-0472">Membrane</keyword>
<protein>
    <recommendedName>
        <fullName evidence="9">ADP,ATP carrier protein</fullName>
    </recommendedName>
</protein>
<evidence type="ECO:0000256" key="3">
    <source>
        <dbReference type="ARBA" id="ARBA00022448"/>
    </source>
</evidence>
<keyword evidence="4 9" id="KW-0812">Transmembrane</keyword>
<reference evidence="11 12" key="2">
    <citation type="journal article" date="2008" name="Nature">
        <title>The Phaeodactylum genome reveals the evolutionary history of diatom genomes.</title>
        <authorList>
            <person name="Bowler C."/>
            <person name="Allen A.E."/>
            <person name="Badger J.H."/>
            <person name="Grimwood J."/>
            <person name="Jabbari K."/>
            <person name="Kuo A."/>
            <person name="Maheswari U."/>
            <person name="Martens C."/>
            <person name="Maumus F."/>
            <person name="Otillar R.P."/>
            <person name="Rayko E."/>
            <person name="Salamov A."/>
            <person name="Vandepoele K."/>
            <person name="Beszteri B."/>
            <person name="Gruber A."/>
            <person name="Heijde M."/>
            <person name="Katinka M."/>
            <person name="Mock T."/>
            <person name="Valentin K."/>
            <person name="Verret F."/>
            <person name="Berges J.A."/>
            <person name="Brownlee C."/>
            <person name="Cadoret J.P."/>
            <person name="Chiovitti A."/>
            <person name="Choi C.J."/>
            <person name="Coesel S."/>
            <person name="De Martino A."/>
            <person name="Detter J.C."/>
            <person name="Durkin C."/>
            <person name="Falciatore A."/>
            <person name="Fournet J."/>
            <person name="Haruta M."/>
            <person name="Huysman M.J."/>
            <person name="Jenkins B.D."/>
            <person name="Jiroutova K."/>
            <person name="Jorgensen R.E."/>
            <person name="Joubert Y."/>
            <person name="Kaplan A."/>
            <person name="Kroger N."/>
            <person name="Kroth P.G."/>
            <person name="La Roche J."/>
            <person name="Lindquist E."/>
            <person name="Lommer M."/>
            <person name="Martin-Jezequel V."/>
            <person name="Lopez P.J."/>
            <person name="Lucas S."/>
            <person name="Mangogna M."/>
            <person name="McGinnis K."/>
            <person name="Medlin L.K."/>
            <person name="Montsant A."/>
            <person name="Oudot-Le Secq M.P."/>
            <person name="Napoli C."/>
            <person name="Obornik M."/>
            <person name="Parker M.S."/>
            <person name="Petit J.L."/>
            <person name="Porcel B.M."/>
            <person name="Poulsen N."/>
            <person name="Robison M."/>
            <person name="Rychlewski L."/>
            <person name="Rynearson T.A."/>
            <person name="Schmutz J."/>
            <person name="Shapiro H."/>
            <person name="Siaut M."/>
            <person name="Stanley M."/>
            <person name="Sussman M.R."/>
            <person name="Taylor A.R."/>
            <person name="Vardi A."/>
            <person name="von Dassow P."/>
            <person name="Vyverman W."/>
            <person name="Willis A."/>
            <person name="Wyrwicz L.S."/>
            <person name="Rokhsar D.S."/>
            <person name="Weissenbach J."/>
            <person name="Armbrust E.V."/>
            <person name="Green B.R."/>
            <person name="Van de Peer Y."/>
            <person name="Grigoriev I.V."/>
        </authorList>
    </citation>
    <scope>NUCLEOTIDE SEQUENCE [LARGE SCALE GENOMIC DNA]</scope>
    <source>
        <strain evidence="11 12">CCMP1335</strain>
    </source>
</reference>
<feature type="transmembrane region" description="Helical" evidence="9">
    <location>
        <begin position="290"/>
        <end position="310"/>
    </location>
</feature>
<dbReference type="KEGG" id="tps:THAPSDRAFT_270253"/>
<evidence type="ECO:0000256" key="4">
    <source>
        <dbReference type="ARBA" id="ARBA00022692"/>
    </source>
</evidence>
<sequence>MSVARRTAAASAAPPTKSDNNTDPNTNSRHGDESTELLQKKQSSSTTKQSTKNTTTKEPLHLSSTSASTSSSSIRSGILTKRGQAVLCMSLSLAIHLGGYELARAAVMALFTSDGLGFGKSKHETADNTNSNNHQEGGLSALPMAVGCVSPFSVALLWFYAKTLDYGGPAYALRTHTLICAGTQLVSGWILRLLEQFITLSATDSSGEGSATMMLGYALPNVQSMSQPLLFLLFVFQNAYVQLLYAQHWAFISSVLTPSEGTKVFAPIAGLGSIGSTLAAGMVSTLVERVGLIGLLYMAGGAYVMSAVMADLAFGMARRCGCEPKGVMGGDKMEVATAKNKATVSKDHPSDVALSETKQSKPASPKMPCIPCYKKSNIFQQAHALFQRVPVLEALFTEVIVSQCLSSLVNYIYLYKLKATITDDSLRAGWSGNFYAWINGVSGVFQFFIIPIMLKHCEAHRIWLFMPTLMLCCTTYQFATNTSSSGLFGASASFFAIKTMEYSLRGAANEMLYVSLDYESRYLGKKVISLIAGKFGKSAMAAALSVAMVMYGERADTMWYLLATAMVFTFLWFLSSMRLHSLIESSFKS</sequence>
<comment type="similarity">
    <text evidence="2 9">Belongs to the ADP/ATP translocase tlc family.</text>
</comment>
<proteinExistence type="inferred from homology"/>
<dbReference type="GO" id="GO:0005524">
    <property type="term" value="F:ATP binding"/>
    <property type="evidence" value="ECO:0007669"/>
    <property type="project" value="UniProtKB-KW"/>
</dbReference>
<accession>B8C5C7</accession>
<feature type="compositionally biased region" description="Low complexity" evidence="10">
    <location>
        <begin position="40"/>
        <end position="73"/>
    </location>
</feature>
<dbReference type="InterPro" id="IPR004667">
    <property type="entry name" value="ADP_ATP_car_bac_type"/>
</dbReference>
<dbReference type="InParanoid" id="B8C5C7"/>
<evidence type="ECO:0000313" key="11">
    <source>
        <dbReference type="EMBL" id="EED91486.1"/>
    </source>
</evidence>
<evidence type="ECO:0000256" key="9">
    <source>
        <dbReference type="RuleBase" id="RU363121"/>
    </source>
</evidence>
<keyword evidence="7 9" id="KW-1133">Transmembrane helix</keyword>
<keyword evidence="3 9" id="KW-0813">Transport</keyword>
<dbReference type="RefSeq" id="XP_002291379.1">
    <property type="nucleotide sequence ID" value="XM_002291343.1"/>
</dbReference>
<evidence type="ECO:0000256" key="5">
    <source>
        <dbReference type="ARBA" id="ARBA00022741"/>
    </source>
</evidence>
<feature type="transmembrane region" description="Helical" evidence="9">
    <location>
        <begin position="557"/>
        <end position="574"/>
    </location>
</feature>
<dbReference type="PaxDb" id="35128-Thaps6028"/>
<feature type="transmembrane region" description="Helical" evidence="9">
    <location>
        <begin position="264"/>
        <end position="284"/>
    </location>
</feature>
<evidence type="ECO:0000256" key="1">
    <source>
        <dbReference type="ARBA" id="ARBA00004141"/>
    </source>
</evidence>
<feature type="region of interest" description="Disordered" evidence="10">
    <location>
        <begin position="1"/>
        <end position="74"/>
    </location>
</feature>
<feature type="transmembrane region" description="Helical" evidence="9">
    <location>
        <begin position="229"/>
        <end position="252"/>
    </location>
</feature>
<comment type="subcellular location">
    <subcellularLocation>
        <location evidence="1 9">Membrane</location>
        <topology evidence="1 9">Multi-pass membrane protein</topology>
    </subcellularLocation>
</comment>
<evidence type="ECO:0000256" key="7">
    <source>
        <dbReference type="ARBA" id="ARBA00022989"/>
    </source>
</evidence>
<dbReference type="HOGENOM" id="CLU_036970_0_0_1"/>
<evidence type="ECO:0000256" key="8">
    <source>
        <dbReference type="ARBA" id="ARBA00023136"/>
    </source>
</evidence>
<dbReference type="EMBL" id="CM000643">
    <property type="protein sequence ID" value="EED91486.1"/>
    <property type="molecule type" value="Genomic_DNA"/>
</dbReference>
<dbReference type="PANTHER" id="PTHR31187:SF1">
    <property type="entry name" value="ADP,ATP CARRIER PROTEIN 1"/>
    <property type="match status" value="1"/>
</dbReference>
<gene>
    <name evidence="11" type="primary">NTT8</name>
    <name evidence="11" type="ORF">THAPSDRAFT_270253</name>
</gene>
<feature type="compositionally biased region" description="Low complexity" evidence="10">
    <location>
        <begin position="1"/>
        <end position="16"/>
    </location>
</feature>
<evidence type="ECO:0000256" key="10">
    <source>
        <dbReference type="SAM" id="MobiDB-lite"/>
    </source>
</evidence>
<feature type="transmembrane region" description="Helical" evidence="9">
    <location>
        <begin position="527"/>
        <end position="551"/>
    </location>
</feature>
<dbReference type="GO" id="GO:0005471">
    <property type="term" value="F:ATP:ADP antiporter activity"/>
    <property type="evidence" value="ECO:0000318"/>
    <property type="project" value="GO_Central"/>
</dbReference>
<dbReference type="PANTHER" id="PTHR31187">
    <property type="match status" value="1"/>
</dbReference>
<feature type="transmembrane region" description="Helical" evidence="9">
    <location>
        <begin position="434"/>
        <end position="454"/>
    </location>
</feature>
<name>B8C5C7_THAPS</name>
<feature type="transmembrane region" description="Helical" evidence="9">
    <location>
        <begin position="141"/>
        <end position="161"/>
    </location>
</feature>
<dbReference type="eggNOG" id="ENOG502T2XW">
    <property type="taxonomic scope" value="Eukaryota"/>
</dbReference>
<evidence type="ECO:0000313" key="12">
    <source>
        <dbReference type="Proteomes" id="UP000001449"/>
    </source>
</evidence>
<keyword evidence="5 9" id="KW-0547">Nucleotide-binding</keyword>
<dbReference type="GeneID" id="7448568"/>